<name>A0AAU7PGR5_9VIRU</name>
<reference evidence="1" key="1">
    <citation type="submission" date="2024-05" db="EMBL/GenBank/DDBJ databases">
        <title>Isolation and characterization of the novel Burkholderia jumbo bacteriophage Surprise13.</title>
        <authorList>
            <person name="Supina B.S.I."/>
            <person name="Dennis J."/>
        </authorList>
    </citation>
    <scope>NUCLEOTIDE SEQUENCE</scope>
</reference>
<protein>
    <submittedName>
        <fullName evidence="1">Uncharacterized protein</fullName>
    </submittedName>
</protein>
<evidence type="ECO:0000313" key="1">
    <source>
        <dbReference type="EMBL" id="XBS47679.1"/>
    </source>
</evidence>
<gene>
    <name evidence="1" type="ORF">SURPRISE13_034</name>
</gene>
<sequence>MSEQFKLPAKIQSLSDRIFTQLDGKVDEKGNFDEEVQKTVFRTVATEDGRNVDQMIDDDNYRSDFIAGITHAAGRAAEGAMKKHKTLGTASGSFEIGRGSLDISFERHSRVPNRVLDKESGNFKVDGEKDVYGSSTVKYATYGAKNSRGDLAKVREAINQSFTSAFGS</sequence>
<dbReference type="EMBL" id="PP856017">
    <property type="protein sequence ID" value="XBS47679.1"/>
    <property type="molecule type" value="Genomic_DNA"/>
</dbReference>
<accession>A0AAU7PGR5</accession>
<organism evidence="1">
    <name type="scientific">Burkholderia phage vB_BgluM-SURPRISE13</name>
    <dbReference type="NCBI Taxonomy" id="3159457"/>
    <lineage>
        <taxon>Viruses</taxon>
    </lineage>
</organism>
<proteinExistence type="predicted"/>